<dbReference type="InterPro" id="IPR001753">
    <property type="entry name" value="Enoyl-CoA_hydra/iso"/>
</dbReference>
<evidence type="ECO:0000256" key="6">
    <source>
        <dbReference type="RuleBase" id="RU003707"/>
    </source>
</evidence>
<name>A0A9W6CPV9_9MICO</name>
<dbReference type="FunFam" id="1.10.12.10:FF:000001">
    <property type="entry name" value="Probable enoyl-CoA hydratase, mitochondrial"/>
    <property type="match status" value="1"/>
</dbReference>
<dbReference type="RefSeq" id="WP_281882652.1">
    <property type="nucleotide sequence ID" value="NZ_BSDP01000001.1"/>
</dbReference>
<sequence>MHDAATRAVGREWTDVEREGAIATITLDRPPANAYTIACHAELVHAIDLLEADPRVRVVRLRSASPKFFSAGADLRDYAAGSVEARSALADAARRTCARIETSGLIFVAEIAGHALGGGLELALACDIRIASRAQYTLGLPEIALGLMPGNGGTQRLPRIVGRARAAELLLTGEPFTPEDALEWGLVTQLHDPIDFEERAALLARRISVAAPLALSATKRALQRGVDVDLERALEIEAGEGAHLVASADAAEGLAAFLEKRPPRFEGR</sequence>
<dbReference type="PANTHER" id="PTHR11941">
    <property type="entry name" value="ENOYL-COA HYDRATASE-RELATED"/>
    <property type="match status" value="1"/>
</dbReference>
<evidence type="ECO:0000256" key="5">
    <source>
        <dbReference type="ARBA" id="ARBA00023717"/>
    </source>
</evidence>
<evidence type="ECO:0000256" key="1">
    <source>
        <dbReference type="ARBA" id="ARBA00005254"/>
    </source>
</evidence>
<dbReference type="GO" id="GO:0004300">
    <property type="term" value="F:enoyl-CoA hydratase activity"/>
    <property type="evidence" value="ECO:0007669"/>
    <property type="project" value="UniProtKB-EC"/>
</dbReference>
<comment type="catalytic activity">
    <reaction evidence="4">
        <text>a (3S)-3-hydroxyacyl-CoA = a (2E)-enoyl-CoA + H2O</text>
        <dbReference type="Rhea" id="RHEA:16105"/>
        <dbReference type="ChEBI" id="CHEBI:15377"/>
        <dbReference type="ChEBI" id="CHEBI:57318"/>
        <dbReference type="ChEBI" id="CHEBI:58856"/>
        <dbReference type="EC" id="4.2.1.17"/>
    </reaction>
</comment>
<dbReference type="PANTHER" id="PTHR11941:SF54">
    <property type="entry name" value="ENOYL-COA HYDRATASE, MITOCHONDRIAL"/>
    <property type="match status" value="1"/>
</dbReference>
<keyword evidence="3" id="KW-0456">Lyase</keyword>
<comment type="similarity">
    <text evidence="1 6">Belongs to the enoyl-CoA hydratase/isomerase family.</text>
</comment>
<dbReference type="EC" id="4.2.1.17" evidence="2"/>
<evidence type="ECO:0000313" key="8">
    <source>
        <dbReference type="Proteomes" id="UP001144396"/>
    </source>
</evidence>
<evidence type="ECO:0000313" key="7">
    <source>
        <dbReference type="EMBL" id="GLI26636.1"/>
    </source>
</evidence>
<comment type="catalytic activity">
    <reaction evidence="5">
        <text>a 4-saturated-(3S)-3-hydroxyacyl-CoA = a (3E)-enoyl-CoA + H2O</text>
        <dbReference type="Rhea" id="RHEA:20724"/>
        <dbReference type="ChEBI" id="CHEBI:15377"/>
        <dbReference type="ChEBI" id="CHEBI:58521"/>
        <dbReference type="ChEBI" id="CHEBI:137480"/>
        <dbReference type="EC" id="4.2.1.17"/>
    </reaction>
</comment>
<dbReference type="EMBL" id="BSDP01000001">
    <property type="protein sequence ID" value="GLI26636.1"/>
    <property type="molecule type" value="Genomic_DNA"/>
</dbReference>
<protein>
    <recommendedName>
        <fullName evidence="2">enoyl-CoA hydratase</fullName>
        <ecNumber evidence="2">4.2.1.17</ecNumber>
    </recommendedName>
</protein>
<dbReference type="FunFam" id="3.90.226.10:FF:000009">
    <property type="entry name" value="Carnitinyl-CoA dehydratase"/>
    <property type="match status" value="1"/>
</dbReference>
<reference evidence="7" key="1">
    <citation type="submission" date="2022-12" db="EMBL/GenBank/DDBJ databases">
        <title>Reference genome sequencing for broad-spectrum identification of bacterial and archaeal isolates by mass spectrometry.</title>
        <authorList>
            <person name="Sekiguchi Y."/>
            <person name="Tourlousse D.M."/>
        </authorList>
    </citation>
    <scope>NUCLEOTIDE SEQUENCE</scope>
    <source>
        <strain evidence="7">14</strain>
    </source>
</reference>
<dbReference type="PROSITE" id="PS00166">
    <property type="entry name" value="ENOYL_COA_HYDRATASE"/>
    <property type="match status" value="1"/>
</dbReference>
<evidence type="ECO:0000256" key="4">
    <source>
        <dbReference type="ARBA" id="ARBA00023709"/>
    </source>
</evidence>
<dbReference type="InterPro" id="IPR014748">
    <property type="entry name" value="Enoyl-CoA_hydra_C"/>
</dbReference>
<evidence type="ECO:0000256" key="2">
    <source>
        <dbReference type="ARBA" id="ARBA00012076"/>
    </source>
</evidence>
<dbReference type="Gene3D" id="1.10.12.10">
    <property type="entry name" value="Lyase 2-enoyl-coa Hydratase, Chain A, domain 2"/>
    <property type="match status" value="1"/>
</dbReference>
<proteinExistence type="inferred from homology"/>
<gene>
    <name evidence="7" type="ORF">ARHIZOSPH14_08780</name>
</gene>
<dbReference type="AlphaFoldDB" id="A0A9W6CPV9"/>
<comment type="caution">
    <text evidence="7">The sequence shown here is derived from an EMBL/GenBank/DDBJ whole genome shotgun (WGS) entry which is preliminary data.</text>
</comment>
<dbReference type="CDD" id="cd06558">
    <property type="entry name" value="crotonase-like"/>
    <property type="match status" value="1"/>
</dbReference>
<accession>A0A9W6CPV9</accession>
<organism evidence="7 8">
    <name type="scientific">Agromyces rhizosphaerae</name>
    <dbReference type="NCBI Taxonomy" id="88374"/>
    <lineage>
        <taxon>Bacteria</taxon>
        <taxon>Bacillati</taxon>
        <taxon>Actinomycetota</taxon>
        <taxon>Actinomycetes</taxon>
        <taxon>Micrococcales</taxon>
        <taxon>Microbacteriaceae</taxon>
        <taxon>Agromyces</taxon>
    </lineage>
</organism>
<dbReference type="InterPro" id="IPR018376">
    <property type="entry name" value="Enoyl-CoA_hyd/isom_CS"/>
</dbReference>
<dbReference type="GO" id="GO:0006635">
    <property type="term" value="P:fatty acid beta-oxidation"/>
    <property type="evidence" value="ECO:0007669"/>
    <property type="project" value="TreeGrafter"/>
</dbReference>
<dbReference type="InterPro" id="IPR029045">
    <property type="entry name" value="ClpP/crotonase-like_dom_sf"/>
</dbReference>
<dbReference type="SUPFAM" id="SSF52096">
    <property type="entry name" value="ClpP/crotonase"/>
    <property type="match status" value="1"/>
</dbReference>
<keyword evidence="8" id="KW-1185">Reference proteome</keyword>
<dbReference type="Proteomes" id="UP001144396">
    <property type="component" value="Unassembled WGS sequence"/>
</dbReference>
<dbReference type="Gene3D" id="3.90.226.10">
    <property type="entry name" value="2-enoyl-CoA Hydratase, Chain A, domain 1"/>
    <property type="match status" value="1"/>
</dbReference>
<dbReference type="Pfam" id="PF00378">
    <property type="entry name" value="ECH_1"/>
    <property type="match status" value="1"/>
</dbReference>
<evidence type="ECO:0000256" key="3">
    <source>
        <dbReference type="ARBA" id="ARBA00023239"/>
    </source>
</evidence>